<sequence length="260" mass="29228">MDTEIDFGKTVLDYAIHREGFPPALLVRLKPYGVGIVGQRILDLGTGTGTLARQLAQVGAEVTGMDISEPLLKQARALDIKAKVFVDYKLGKAEDIPLQNETQDVIIAGQCWHWFNPEQAGSECFRVLRNGGTMVICHFDWLPLPGNVVEATENLILKHNSKWNMSGGSGIYPRWLEDLAKSGFVGIETFSFDLEIPYTHERWYGRIRASAGVSASLNKESVHKFDEEHQELLVKNFPQEPLLIPHRVWAVIARKSRSYK</sequence>
<dbReference type="SUPFAM" id="SSF53335">
    <property type="entry name" value="S-adenosyl-L-methionine-dependent methyltransferases"/>
    <property type="match status" value="1"/>
</dbReference>
<keyword evidence="3 5" id="KW-0808">Transferase</keyword>
<dbReference type="Pfam" id="PF08241">
    <property type="entry name" value="Methyltransf_11"/>
    <property type="match status" value="1"/>
</dbReference>
<comment type="caution">
    <text evidence="5">The sequence shown here is derived from an EMBL/GenBank/DDBJ whole genome shotgun (WGS) entry which is preliminary data.</text>
</comment>
<dbReference type="Gene3D" id="3.40.50.150">
    <property type="entry name" value="Vaccinia Virus protein VP39"/>
    <property type="match status" value="1"/>
</dbReference>
<dbReference type="InterPro" id="IPR029063">
    <property type="entry name" value="SAM-dependent_MTases_sf"/>
</dbReference>
<dbReference type="RefSeq" id="WP_065392075.1">
    <property type="nucleotide sequence ID" value="NZ_CAWMQN010000094.1"/>
</dbReference>
<comment type="similarity">
    <text evidence="1">Belongs to the methyltransferase superfamily.</text>
</comment>
<keyword evidence="6" id="KW-1185">Reference proteome</keyword>
<protein>
    <submittedName>
        <fullName evidence="5">Ubiquinone biosynthesis O-methyltransferase</fullName>
        <ecNumber evidence="5">2.1.1.222</ecNumber>
    </submittedName>
</protein>
<dbReference type="InterPro" id="IPR013216">
    <property type="entry name" value="Methyltransf_11"/>
</dbReference>
<dbReference type="CDD" id="cd02440">
    <property type="entry name" value="AdoMet_MTases"/>
    <property type="match status" value="1"/>
</dbReference>
<reference evidence="6" key="1">
    <citation type="submission" date="2015-11" db="EMBL/GenBank/DDBJ databases">
        <authorList>
            <person name="Tobias N.J."/>
            <person name="Mishra B."/>
            <person name="Gupta D.K."/>
            <person name="Thines M."/>
            <person name="Stinear T.P."/>
            <person name="Bode H.B."/>
        </authorList>
    </citation>
    <scope>NUCLEOTIDE SEQUENCE [LARGE SCALE GENOMIC DNA]</scope>
    <source>
        <strain evidence="6">PB45.5</strain>
    </source>
</reference>
<accession>A0A1B8YC69</accession>
<keyword evidence="2 5" id="KW-0489">Methyltransferase</keyword>
<dbReference type="GO" id="GO:0008757">
    <property type="term" value="F:S-adenosylmethionine-dependent methyltransferase activity"/>
    <property type="evidence" value="ECO:0007669"/>
    <property type="project" value="InterPro"/>
</dbReference>
<evidence type="ECO:0000313" key="6">
    <source>
        <dbReference type="Proteomes" id="UP000092665"/>
    </source>
</evidence>
<gene>
    <name evidence="5" type="primary">ubiG_3</name>
    <name evidence="5" type="ORF">Phpb_04234</name>
</gene>
<dbReference type="GO" id="GO:0032259">
    <property type="term" value="P:methylation"/>
    <property type="evidence" value="ECO:0007669"/>
    <property type="project" value="UniProtKB-KW"/>
</dbReference>
<dbReference type="InterPro" id="IPR051052">
    <property type="entry name" value="Diverse_substrate_MTase"/>
</dbReference>
<dbReference type="PANTHER" id="PTHR44942">
    <property type="entry name" value="METHYLTRANSF_11 DOMAIN-CONTAINING PROTEIN"/>
    <property type="match status" value="1"/>
</dbReference>
<evidence type="ECO:0000256" key="2">
    <source>
        <dbReference type="ARBA" id="ARBA00022603"/>
    </source>
</evidence>
<dbReference type="EC" id="2.1.1.222" evidence="5"/>
<dbReference type="EMBL" id="LOIC01000094">
    <property type="protein sequence ID" value="OCA52642.1"/>
    <property type="molecule type" value="Genomic_DNA"/>
</dbReference>
<name>A0A1B8YC69_9GAMM</name>
<proteinExistence type="inferred from homology"/>
<dbReference type="AlphaFoldDB" id="A0A1B8YC69"/>
<dbReference type="GO" id="GO:0102208">
    <property type="term" value="F:2-polyprenyl-6-hydroxyphenol methylase activity"/>
    <property type="evidence" value="ECO:0007669"/>
    <property type="project" value="UniProtKB-EC"/>
</dbReference>
<feature type="domain" description="Methyltransferase type 11" evidence="4">
    <location>
        <begin position="42"/>
        <end position="136"/>
    </location>
</feature>
<organism evidence="5 6">
    <name type="scientific">Photorhabdus namnaonensis</name>
    <dbReference type="NCBI Taxonomy" id="1851568"/>
    <lineage>
        <taxon>Bacteria</taxon>
        <taxon>Pseudomonadati</taxon>
        <taxon>Pseudomonadota</taxon>
        <taxon>Gammaproteobacteria</taxon>
        <taxon>Enterobacterales</taxon>
        <taxon>Morganellaceae</taxon>
        <taxon>Photorhabdus</taxon>
    </lineage>
</organism>
<evidence type="ECO:0000256" key="1">
    <source>
        <dbReference type="ARBA" id="ARBA00008361"/>
    </source>
</evidence>
<evidence type="ECO:0000313" key="5">
    <source>
        <dbReference type="EMBL" id="OCA52642.1"/>
    </source>
</evidence>
<dbReference type="PATRIC" id="fig|29488.15.peg.4662"/>
<evidence type="ECO:0000259" key="4">
    <source>
        <dbReference type="Pfam" id="PF08241"/>
    </source>
</evidence>
<dbReference type="PANTHER" id="PTHR44942:SF4">
    <property type="entry name" value="METHYLTRANSFERASE TYPE 11 DOMAIN-CONTAINING PROTEIN"/>
    <property type="match status" value="1"/>
</dbReference>
<dbReference type="Proteomes" id="UP000092665">
    <property type="component" value="Unassembled WGS sequence"/>
</dbReference>
<keyword evidence="5" id="KW-0830">Ubiquinone</keyword>
<evidence type="ECO:0000256" key="3">
    <source>
        <dbReference type="ARBA" id="ARBA00022679"/>
    </source>
</evidence>